<evidence type="ECO:0008006" key="6">
    <source>
        <dbReference type="Google" id="ProtNLM"/>
    </source>
</evidence>
<feature type="coiled-coil region" evidence="1">
    <location>
        <begin position="77"/>
        <end position="104"/>
    </location>
</feature>
<evidence type="ECO:0000313" key="4">
    <source>
        <dbReference type="EMBL" id="CAG2186221.1"/>
    </source>
</evidence>
<feature type="transmembrane region" description="Helical" evidence="3">
    <location>
        <begin position="127"/>
        <end position="149"/>
    </location>
</feature>
<comment type="caution">
    <text evidence="4">The sequence shown here is derived from an EMBL/GenBank/DDBJ whole genome shotgun (WGS) entry which is preliminary data.</text>
</comment>
<name>A0A8S3PSV7_MYTED</name>
<proteinExistence type="predicted"/>
<keyword evidence="3" id="KW-1133">Transmembrane helix</keyword>
<dbReference type="AlphaFoldDB" id="A0A8S3PSV7"/>
<keyword evidence="3" id="KW-0812">Transmembrane</keyword>
<keyword evidence="1" id="KW-0175">Coiled coil</keyword>
<dbReference type="Proteomes" id="UP000683360">
    <property type="component" value="Unassembled WGS sequence"/>
</dbReference>
<evidence type="ECO:0000313" key="5">
    <source>
        <dbReference type="Proteomes" id="UP000683360"/>
    </source>
</evidence>
<evidence type="ECO:0000256" key="2">
    <source>
        <dbReference type="SAM" id="MobiDB-lite"/>
    </source>
</evidence>
<feature type="compositionally biased region" description="Basic and acidic residues" evidence="2">
    <location>
        <begin position="174"/>
        <end position="183"/>
    </location>
</feature>
<keyword evidence="5" id="KW-1185">Reference proteome</keyword>
<accession>A0A8S3PSV7</accession>
<reference evidence="4" key="1">
    <citation type="submission" date="2021-03" db="EMBL/GenBank/DDBJ databases">
        <authorList>
            <person name="Bekaert M."/>
        </authorList>
    </citation>
    <scope>NUCLEOTIDE SEQUENCE</scope>
</reference>
<sequence length="183" mass="20935">MIVSEYATGGNVTSPMLVFEKVKWTDEGLYRCHVKNISGLTQTDETILLMNATNMCPCRCEYRRKLEHWGSKIVPNRTREELLLKELESELQNIKKELKVNKTQLSSSIRRRLSAPDKRKSSKTMGLAGVAFICIVVGLVVLVDLLSFIKFVKSTNTRWKTKKIGEKAKKKSKEKNEQNETNI</sequence>
<protein>
    <recommendedName>
        <fullName evidence="6">Ig-like domain-containing protein</fullName>
    </recommendedName>
</protein>
<dbReference type="OrthoDB" id="6157716at2759"/>
<evidence type="ECO:0000256" key="1">
    <source>
        <dbReference type="SAM" id="Coils"/>
    </source>
</evidence>
<feature type="region of interest" description="Disordered" evidence="2">
    <location>
        <begin position="164"/>
        <end position="183"/>
    </location>
</feature>
<evidence type="ECO:0000256" key="3">
    <source>
        <dbReference type="SAM" id="Phobius"/>
    </source>
</evidence>
<keyword evidence="3" id="KW-0472">Membrane</keyword>
<dbReference type="EMBL" id="CAJPWZ010000122">
    <property type="protein sequence ID" value="CAG2186221.1"/>
    <property type="molecule type" value="Genomic_DNA"/>
</dbReference>
<gene>
    <name evidence="4" type="ORF">MEDL_1776</name>
</gene>
<organism evidence="4 5">
    <name type="scientific">Mytilus edulis</name>
    <name type="common">Blue mussel</name>
    <dbReference type="NCBI Taxonomy" id="6550"/>
    <lineage>
        <taxon>Eukaryota</taxon>
        <taxon>Metazoa</taxon>
        <taxon>Spiralia</taxon>
        <taxon>Lophotrochozoa</taxon>
        <taxon>Mollusca</taxon>
        <taxon>Bivalvia</taxon>
        <taxon>Autobranchia</taxon>
        <taxon>Pteriomorphia</taxon>
        <taxon>Mytilida</taxon>
        <taxon>Mytiloidea</taxon>
        <taxon>Mytilidae</taxon>
        <taxon>Mytilinae</taxon>
        <taxon>Mytilus</taxon>
    </lineage>
</organism>